<protein>
    <submittedName>
        <fullName evidence="1">Uncharacterized protein</fullName>
    </submittedName>
</protein>
<proteinExistence type="predicted"/>
<accession>A0A1G6JFP8</accession>
<gene>
    <name evidence="1" type="ORF">SAMN04487894_101523</name>
</gene>
<dbReference type="EMBL" id="FMZO01000001">
    <property type="protein sequence ID" value="SDC17551.1"/>
    <property type="molecule type" value="Genomic_DNA"/>
</dbReference>
<evidence type="ECO:0000313" key="2">
    <source>
        <dbReference type="Proteomes" id="UP000198757"/>
    </source>
</evidence>
<organism evidence="1 2">
    <name type="scientific">Niabella drilacis (strain DSM 25811 / CCM 8410 / CCUG 62505 / LMG 26954 / E90)</name>
    <dbReference type="NCBI Taxonomy" id="1285928"/>
    <lineage>
        <taxon>Bacteria</taxon>
        <taxon>Pseudomonadati</taxon>
        <taxon>Bacteroidota</taxon>
        <taxon>Chitinophagia</taxon>
        <taxon>Chitinophagales</taxon>
        <taxon>Chitinophagaceae</taxon>
        <taxon>Niabella</taxon>
    </lineage>
</organism>
<keyword evidence="2" id="KW-1185">Reference proteome</keyword>
<sequence>MKMKNTVWAIVVLSLGFIACKKENGTKKTDAGCRISKIINESGKEVLITYNGDGSYRIIKDGITNTTTSFDYTSGSVIATTTNTGDKLIRKTTFARNSQGLVYGMRREYYDPPGRSAPSSWDNTVYEYNGIQLSKETVVFPASTHPTPIASTIAWSDGNLVSVSGETGVSFREYHLDKPFQEGDYFNVAWTINTGLPVSSIIRNKNLFKGDGSALIDYNFDSDGKITTVSVNGIKVYTLEYQCK</sequence>
<dbReference type="Proteomes" id="UP000198757">
    <property type="component" value="Unassembled WGS sequence"/>
</dbReference>
<name>A0A1G6JFP8_NIADE</name>
<reference evidence="2" key="1">
    <citation type="submission" date="2016-10" db="EMBL/GenBank/DDBJ databases">
        <authorList>
            <person name="Varghese N."/>
            <person name="Submissions S."/>
        </authorList>
    </citation>
    <scope>NUCLEOTIDE SEQUENCE [LARGE SCALE GENOMIC DNA]</scope>
    <source>
        <strain evidence="2">DSM 25811 / CCM 8410 / LMG 26954 / E90</strain>
    </source>
</reference>
<dbReference type="AlphaFoldDB" id="A0A1G6JFP8"/>
<dbReference type="PROSITE" id="PS51257">
    <property type="entry name" value="PROKAR_LIPOPROTEIN"/>
    <property type="match status" value="1"/>
</dbReference>
<evidence type="ECO:0000313" key="1">
    <source>
        <dbReference type="EMBL" id="SDC17551.1"/>
    </source>
</evidence>
<dbReference type="STRING" id="1285928.SAMN04487894_101523"/>